<accession>A0A0E9UES7</accession>
<evidence type="ECO:0008006" key="2">
    <source>
        <dbReference type="Google" id="ProtNLM"/>
    </source>
</evidence>
<evidence type="ECO:0000313" key="1">
    <source>
        <dbReference type="EMBL" id="JAH64306.1"/>
    </source>
</evidence>
<dbReference type="InterPro" id="IPR051055">
    <property type="entry name" value="PIF1_helicase"/>
</dbReference>
<organism evidence="1">
    <name type="scientific">Anguilla anguilla</name>
    <name type="common">European freshwater eel</name>
    <name type="synonym">Muraena anguilla</name>
    <dbReference type="NCBI Taxonomy" id="7936"/>
    <lineage>
        <taxon>Eukaryota</taxon>
        <taxon>Metazoa</taxon>
        <taxon>Chordata</taxon>
        <taxon>Craniata</taxon>
        <taxon>Vertebrata</taxon>
        <taxon>Euteleostomi</taxon>
        <taxon>Actinopterygii</taxon>
        <taxon>Neopterygii</taxon>
        <taxon>Teleostei</taxon>
        <taxon>Anguilliformes</taxon>
        <taxon>Anguillidae</taxon>
        <taxon>Anguilla</taxon>
    </lineage>
</organism>
<reference evidence="1" key="2">
    <citation type="journal article" date="2015" name="Fish Shellfish Immunol.">
        <title>Early steps in the European eel (Anguilla anguilla)-Vibrio vulnificus interaction in the gills: Role of the RtxA13 toxin.</title>
        <authorList>
            <person name="Callol A."/>
            <person name="Pajuelo D."/>
            <person name="Ebbesson L."/>
            <person name="Teles M."/>
            <person name="MacKenzie S."/>
            <person name="Amaro C."/>
        </authorList>
    </citation>
    <scope>NUCLEOTIDE SEQUENCE</scope>
</reference>
<dbReference type="AlphaFoldDB" id="A0A0E9UES7"/>
<sequence length="82" mass="9251">MPAVKAPPMSPDLLRTMCQNLNRTQASIFYSVRDWCIERVCGLNPEQFFYFVTGGAGTGKSHLVKCIYGEATRILRQLPRTV</sequence>
<name>A0A0E9UES7_ANGAN</name>
<dbReference type="InterPro" id="IPR027417">
    <property type="entry name" value="P-loop_NTPase"/>
</dbReference>
<reference evidence="1" key="1">
    <citation type="submission" date="2014-11" db="EMBL/GenBank/DDBJ databases">
        <authorList>
            <person name="Amaro Gonzalez C."/>
        </authorList>
    </citation>
    <scope>NUCLEOTIDE SEQUENCE</scope>
</reference>
<dbReference type="SUPFAM" id="SSF52540">
    <property type="entry name" value="P-loop containing nucleoside triphosphate hydrolases"/>
    <property type="match status" value="1"/>
</dbReference>
<proteinExistence type="predicted"/>
<dbReference type="Gene3D" id="3.40.50.300">
    <property type="entry name" value="P-loop containing nucleotide triphosphate hydrolases"/>
    <property type="match status" value="1"/>
</dbReference>
<dbReference type="PANTHER" id="PTHR47642:SF5">
    <property type="entry name" value="ATP-DEPENDENT DNA HELICASE"/>
    <property type="match status" value="1"/>
</dbReference>
<protein>
    <recommendedName>
        <fullName evidence="2">ATP-dependent DNA helicase</fullName>
    </recommendedName>
</protein>
<dbReference type="EMBL" id="GBXM01044271">
    <property type="protein sequence ID" value="JAH64306.1"/>
    <property type="molecule type" value="Transcribed_RNA"/>
</dbReference>
<dbReference type="PANTHER" id="PTHR47642">
    <property type="entry name" value="ATP-DEPENDENT DNA HELICASE"/>
    <property type="match status" value="1"/>
</dbReference>